<name>A0A0K2SQE4_LIMPI</name>
<keyword evidence="3 8" id="KW-0479">Metal-binding</keyword>
<dbReference type="KEGG" id="lpil:LIP_3536"/>
<keyword evidence="2 8" id="KW-0436">Ligase</keyword>
<dbReference type="GO" id="GO:0003952">
    <property type="term" value="F:NAD+ synthase (glutamine-hydrolyzing) activity"/>
    <property type="evidence" value="ECO:0007669"/>
    <property type="project" value="InterPro"/>
</dbReference>
<evidence type="ECO:0000259" key="11">
    <source>
        <dbReference type="Pfam" id="PF02540"/>
    </source>
</evidence>
<proteinExistence type="inferred from homology"/>
<dbReference type="InterPro" id="IPR003694">
    <property type="entry name" value="NAD_synthase"/>
</dbReference>
<dbReference type="GO" id="GO:0004359">
    <property type="term" value="F:glutaminase activity"/>
    <property type="evidence" value="ECO:0007669"/>
    <property type="project" value="InterPro"/>
</dbReference>
<dbReference type="GO" id="GO:0046872">
    <property type="term" value="F:metal ion binding"/>
    <property type="evidence" value="ECO:0007669"/>
    <property type="project" value="UniProtKB-KW"/>
</dbReference>
<dbReference type="GO" id="GO:0008795">
    <property type="term" value="F:NAD+ synthase activity"/>
    <property type="evidence" value="ECO:0007669"/>
    <property type="project" value="UniProtKB-UniRule"/>
</dbReference>
<dbReference type="CDD" id="cd00553">
    <property type="entry name" value="NAD_synthase"/>
    <property type="match status" value="1"/>
</dbReference>
<comment type="function">
    <text evidence="8">Catalyzes the ATP-dependent amidation of deamido-NAD to form NAD. Uses ammonia as a nitrogen source.</text>
</comment>
<dbReference type="EMBL" id="AP014924">
    <property type="protein sequence ID" value="BAS29348.1"/>
    <property type="molecule type" value="Genomic_DNA"/>
</dbReference>
<dbReference type="InterPro" id="IPR014729">
    <property type="entry name" value="Rossmann-like_a/b/a_fold"/>
</dbReference>
<comment type="subunit">
    <text evidence="8">Homodimer.</text>
</comment>
<dbReference type="STRING" id="1555112.LIP_3536"/>
<keyword evidence="6 8" id="KW-0460">Magnesium</keyword>
<dbReference type="InterPro" id="IPR022926">
    <property type="entry name" value="NH(3)-dep_NAD(+)_synth"/>
</dbReference>
<dbReference type="InterPro" id="IPR022310">
    <property type="entry name" value="NAD/GMP_synthase"/>
</dbReference>
<dbReference type="GO" id="GO:0005524">
    <property type="term" value="F:ATP binding"/>
    <property type="evidence" value="ECO:0007669"/>
    <property type="project" value="UniProtKB-UniRule"/>
</dbReference>
<evidence type="ECO:0000256" key="8">
    <source>
        <dbReference type="HAMAP-Rule" id="MF_00193"/>
    </source>
</evidence>
<evidence type="ECO:0000256" key="5">
    <source>
        <dbReference type="ARBA" id="ARBA00022840"/>
    </source>
</evidence>
<feature type="binding site" evidence="8">
    <location>
        <position position="35"/>
    </location>
    <ligand>
        <name>Mg(2+)</name>
        <dbReference type="ChEBI" id="CHEBI:18420"/>
    </ligand>
</feature>
<evidence type="ECO:0000256" key="1">
    <source>
        <dbReference type="ARBA" id="ARBA00005859"/>
    </source>
</evidence>
<dbReference type="GO" id="GO:0009435">
    <property type="term" value="P:NAD+ biosynthetic process"/>
    <property type="evidence" value="ECO:0007669"/>
    <property type="project" value="UniProtKB-UniRule"/>
</dbReference>
<dbReference type="HAMAP" id="MF_00193">
    <property type="entry name" value="NadE_ammonia_dep"/>
    <property type="match status" value="1"/>
</dbReference>
<feature type="domain" description="NAD/GMP synthase" evidence="11">
    <location>
        <begin position="8"/>
        <end position="240"/>
    </location>
</feature>
<feature type="binding site" evidence="8">
    <location>
        <position position="138"/>
    </location>
    <ligand>
        <name>ATP</name>
        <dbReference type="ChEBI" id="CHEBI:30616"/>
    </ligand>
</feature>
<gene>
    <name evidence="8" type="primary">nadE</name>
    <name evidence="12" type="ORF">LIP_3536</name>
</gene>
<dbReference type="UniPathway" id="UPA00253">
    <property type="reaction ID" value="UER00333"/>
</dbReference>
<dbReference type="SUPFAM" id="SSF52402">
    <property type="entry name" value="Adenine nucleotide alpha hydrolases-like"/>
    <property type="match status" value="1"/>
</dbReference>
<dbReference type="NCBIfam" id="TIGR00552">
    <property type="entry name" value="nadE"/>
    <property type="match status" value="1"/>
</dbReference>
<feature type="binding site" description="in other chain" evidence="8">
    <location>
        <begin position="235"/>
        <end position="236"/>
    </location>
    <ligand>
        <name>deamido-NAD(+)</name>
        <dbReference type="ChEBI" id="CHEBI:58437"/>
        <note>ligand shared between two neighboring subunits</note>
    </ligand>
</feature>
<dbReference type="EC" id="6.3.1.5" evidence="8 10"/>
<feature type="binding site" evidence="8">
    <location>
        <position position="143"/>
    </location>
    <ligand>
        <name>Mg(2+)</name>
        <dbReference type="ChEBI" id="CHEBI:18420"/>
    </ligand>
</feature>
<dbReference type="Proteomes" id="UP000065807">
    <property type="component" value="Chromosome"/>
</dbReference>
<evidence type="ECO:0000256" key="6">
    <source>
        <dbReference type="ARBA" id="ARBA00022842"/>
    </source>
</evidence>
<keyword evidence="7 8" id="KW-0520">NAD</keyword>
<feature type="binding site" description="in other chain" evidence="8">
    <location>
        <position position="118"/>
    </location>
    <ligand>
        <name>deamido-NAD(+)</name>
        <dbReference type="ChEBI" id="CHEBI:58437"/>
        <note>ligand shared between two neighboring subunits</note>
    </ligand>
</feature>
<keyword evidence="5 8" id="KW-0067">ATP-binding</keyword>
<evidence type="ECO:0000256" key="2">
    <source>
        <dbReference type="ARBA" id="ARBA00022598"/>
    </source>
</evidence>
<feature type="binding site" evidence="8">
    <location>
        <position position="167"/>
    </location>
    <ligand>
        <name>ATP</name>
        <dbReference type="ChEBI" id="CHEBI:30616"/>
    </ligand>
</feature>
<evidence type="ECO:0000256" key="7">
    <source>
        <dbReference type="ARBA" id="ARBA00023027"/>
    </source>
</evidence>
<evidence type="ECO:0000313" key="12">
    <source>
        <dbReference type="EMBL" id="BAS29348.1"/>
    </source>
</evidence>
<dbReference type="GO" id="GO:0005737">
    <property type="term" value="C:cytoplasm"/>
    <property type="evidence" value="ECO:0007669"/>
    <property type="project" value="InterPro"/>
</dbReference>
<evidence type="ECO:0000256" key="3">
    <source>
        <dbReference type="ARBA" id="ARBA00022723"/>
    </source>
</evidence>
<evidence type="ECO:0000256" key="10">
    <source>
        <dbReference type="RuleBase" id="RU003812"/>
    </source>
</evidence>
<dbReference type="OrthoDB" id="9803818at2"/>
<keyword evidence="13" id="KW-1185">Reference proteome</keyword>
<accession>A0A0K2SQE4</accession>
<sequence>MNAGKVCDQLVRWLEANLQRSGAEGLAVGLSGGIDSAVAAALAQRAAPGRTLGVLMPCHSNLEDQADAERVARHVGIPHVVVDLSPVYDILARALQPTLPAEADPGRLQLARANVKPRLRMLTLYHAANVRGYLVVGTGNRSELYTGYYTKYGDGGVDLLPLGDLVKGEVRELARYLELPEAIIQRTPSAGLWEGQSDEGEMGITYAELDRYLLEGAAAPELLARIEALHRVSRHKRELPPIPRVAR</sequence>
<reference evidence="13" key="1">
    <citation type="submission" date="2015-07" db="EMBL/GenBank/DDBJ databases">
        <title>Complete genome sequence and phylogenetic analysis of Limnochorda pilosa.</title>
        <authorList>
            <person name="Watanabe M."/>
            <person name="Kojima H."/>
            <person name="Fukui M."/>
        </authorList>
    </citation>
    <scope>NUCLEOTIDE SEQUENCE [LARGE SCALE GENOMIC DNA]</scope>
    <source>
        <strain evidence="13">HC45</strain>
    </source>
</reference>
<feature type="binding site" evidence="8">
    <location>
        <begin position="29"/>
        <end position="36"/>
    </location>
    <ligand>
        <name>ATP</name>
        <dbReference type="ChEBI" id="CHEBI:30616"/>
    </ligand>
</feature>
<protein>
    <recommendedName>
        <fullName evidence="8 10">NH(3)-dependent NAD(+) synthetase</fullName>
        <ecNumber evidence="8 10">6.3.1.5</ecNumber>
    </recommendedName>
</protein>
<feature type="binding site" evidence="8">
    <location>
        <position position="189"/>
    </location>
    <ligand>
        <name>ATP</name>
        <dbReference type="ChEBI" id="CHEBI:30616"/>
    </ligand>
</feature>
<evidence type="ECO:0000256" key="4">
    <source>
        <dbReference type="ARBA" id="ARBA00022741"/>
    </source>
</evidence>
<reference evidence="13" key="2">
    <citation type="journal article" date="2016" name="Int. J. Syst. Evol. Microbiol.">
        <title>Complete genome sequence and cell structure of Limnochorda pilosa, a Gram-negative spore-former within the phylum Firmicutes.</title>
        <authorList>
            <person name="Watanabe M."/>
            <person name="Kojima H."/>
            <person name="Fukui M."/>
        </authorList>
    </citation>
    <scope>NUCLEOTIDE SEQUENCE [LARGE SCALE GENOMIC DNA]</scope>
    <source>
        <strain evidence="13">HC45</strain>
    </source>
</reference>
<dbReference type="PANTHER" id="PTHR23090">
    <property type="entry name" value="NH 3 /GLUTAMINE-DEPENDENT NAD + SYNTHETASE"/>
    <property type="match status" value="1"/>
</dbReference>
<dbReference type="Gene3D" id="3.40.50.620">
    <property type="entry name" value="HUPs"/>
    <property type="match status" value="1"/>
</dbReference>
<dbReference type="PATRIC" id="fig|1555112.3.peg.3574"/>
<comment type="catalytic activity">
    <reaction evidence="8 10">
        <text>deamido-NAD(+) + NH4(+) + ATP = AMP + diphosphate + NAD(+) + H(+)</text>
        <dbReference type="Rhea" id="RHEA:21188"/>
        <dbReference type="ChEBI" id="CHEBI:15378"/>
        <dbReference type="ChEBI" id="CHEBI:28938"/>
        <dbReference type="ChEBI" id="CHEBI:30616"/>
        <dbReference type="ChEBI" id="CHEBI:33019"/>
        <dbReference type="ChEBI" id="CHEBI:57540"/>
        <dbReference type="ChEBI" id="CHEBI:58437"/>
        <dbReference type="ChEBI" id="CHEBI:456215"/>
        <dbReference type="EC" id="6.3.1.5"/>
    </reaction>
</comment>
<evidence type="ECO:0000313" key="13">
    <source>
        <dbReference type="Proteomes" id="UP000065807"/>
    </source>
</evidence>
<dbReference type="Pfam" id="PF02540">
    <property type="entry name" value="NAD_synthase"/>
    <property type="match status" value="1"/>
</dbReference>
<dbReference type="RefSeq" id="WP_068140951.1">
    <property type="nucleotide sequence ID" value="NZ_AP014924.1"/>
</dbReference>
<comment type="similarity">
    <text evidence="1 8 9">Belongs to the NAD synthetase family.</text>
</comment>
<comment type="pathway">
    <text evidence="8">Cofactor biosynthesis; NAD(+) biosynthesis; NAD(+) from deamido-NAD(+) (ammonia route): step 1/1.</text>
</comment>
<keyword evidence="4 8" id="KW-0547">Nucleotide-binding</keyword>
<dbReference type="AlphaFoldDB" id="A0A0K2SQE4"/>
<feature type="binding site" evidence="8">
    <location>
        <position position="158"/>
    </location>
    <ligand>
        <name>deamido-NAD(+)</name>
        <dbReference type="ChEBI" id="CHEBI:58437"/>
        <note>ligand shared between two neighboring subunits</note>
    </ligand>
</feature>
<feature type="binding site" description="in other chain" evidence="8">
    <location>
        <position position="151"/>
    </location>
    <ligand>
        <name>deamido-NAD(+)</name>
        <dbReference type="ChEBI" id="CHEBI:58437"/>
        <note>ligand shared between two neighboring subunits</note>
    </ligand>
</feature>
<organism evidence="12 13">
    <name type="scientific">Limnochorda pilosa</name>
    <dbReference type="NCBI Taxonomy" id="1555112"/>
    <lineage>
        <taxon>Bacteria</taxon>
        <taxon>Bacillati</taxon>
        <taxon>Bacillota</taxon>
        <taxon>Limnochordia</taxon>
        <taxon>Limnochordales</taxon>
        <taxon>Limnochordaceae</taxon>
        <taxon>Limnochorda</taxon>
    </lineage>
</organism>
<dbReference type="PANTHER" id="PTHR23090:SF9">
    <property type="entry name" value="GLUTAMINE-DEPENDENT NAD(+) SYNTHETASE"/>
    <property type="match status" value="1"/>
</dbReference>
<evidence type="ECO:0000256" key="9">
    <source>
        <dbReference type="RuleBase" id="RU003811"/>
    </source>
</evidence>